<dbReference type="SUPFAM" id="SSF55785">
    <property type="entry name" value="PYP-like sensor domain (PAS domain)"/>
    <property type="match status" value="1"/>
</dbReference>
<keyword evidence="7" id="KW-0808">Transferase</keyword>
<dbReference type="InterPro" id="IPR036890">
    <property type="entry name" value="HATPase_C_sf"/>
</dbReference>
<evidence type="ECO:0000256" key="5">
    <source>
        <dbReference type="ARBA" id="ARBA00022630"/>
    </source>
</evidence>
<dbReference type="NCBIfam" id="TIGR00229">
    <property type="entry name" value="sensory_box"/>
    <property type="match status" value="1"/>
</dbReference>
<dbReference type="InterPro" id="IPR011102">
    <property type="entry name" value="Sig_transdc_His_kinase_HWE"/>
</dbReference>
<keyword evidence="15" id="KW-1185">Reference proteome</keyword>
<dbReference type="PANTHER" id="PTHR41523:SF8">
    <property type="entry name" value="ETHYLENE RESPONSE SENSOR PROTEIN"/>
    <property type="match status" value="1"/>
</dbReference>
<evidence type="ECO:0000256" key="3">
    <source>
        <dbReference type="ARBA" id="ARBA00021740"/>
    </source>
</evidence>
<dbReference type="GO" id="GO:0004673">
    <property type="term" value="F:protein histidine kinase activity"/>
    <property type="evidence" value="ECO:0007669"/>
    <property type="project" value="UniProtKB-EC"/>
</dbReference>
<protein>
    <recommendedName>
        <fullName evidence="3">Blue-light-activated histidine kinase</fullName>
        <ecNumber evidence="2">2.7.13.3</ecNumber>
    </recommendedName>
</protein>
<evidence type="ECO:0000256" key="7">
    <source>
        <dbReference type="ARBA" id="ARBA00022679"/>
    </source>
</evidence>
<evidence type="ECO:0000256" key="9">
    <source>
        <dbReference type="ARBA" id="ARBA00022741"/>
    </source>
</evidence>
<dbReference type="InterPro" id="IPR013655">
    <property type="entry name" value="PAS_fold_3"/>
</dbReference>
<evidence type="ECO:0000256" key="11">
    <source>
        <dbReference type="ARBA" id="ARBA00022840"/>
    </source>
</evidence>
<dbReference type="EC" id="2.7.13.3" evidence="2"/>
<dbReference type="GO" id="GO:0005524">
    <property type="term" value="F:ATP binding"/>
    <property type="evidence" value="ECO:0007669"/>
    <property type="project" value="UniProtKB-KW"/>
</dbReference>
<dbReference type="InterPro" id="IPR000014">
    <property type="entry name" value="PAS"/>
</dbReference>
<dbReference type="RefSeq" id="WP_131564361.1">
    <property type="nucleotide sequence ID" value="NZ_JAINFK010000001.1"/>
</dbReference>
<keyword evidence="4" id="KW-0597">Phosphoprotein</keyword>
<keyword evidence="11" id="KW-0067">ATP-binding</keyword>
<keyword evidence="5" id="KW-0285">Flavoprotein</keyword>
<evidence type="ECO:0000256" key="2">
    <source>
        <dbReference type="ARBA" id="ARBA00012438"/>
    </source>
</evidence>
<evidence type="ECO:0000256" key="1">
    <source>
        <dbReference type="ARBA" id="ARBA00000085"/>
    </source>
</evidence>
<dbReference type="InterPro" id="IPR000700">
    <property type="entry name" value="PAS-assoc_C"/>
</dbReference>
<reference evidence="14 15" key="1">
    <citation type="journal article" date="2015" name="Antonie Van Leeuwenhoek">
        <title>Oricola cellulosilytica gen. nov., sp. nov., a cellulose-degrading bacterium of the family Phyllobacteriaceae isolated from surface seashore water, and emended descriptions of Mesorhizobium loti and Phyllobacterium myrsinacearum.</title>
        <authorList>
            <person name="Hameed A."/>
            <person name="Shahina M."/>
            <person name="Lai W.A."/>
            <person name="Lin S.Y."/>
            <person name="Young L.S."/>
            <person name="Liu Y.C."/>
            <person name="Hsu Y.H."/>
            <person name="Young C.C."/>
        </authorList>
    </citation>
    <scope>NUCLEOTIDE SEQUENCE [LARGE SCALE GENOMIC DNA]</scope>
    <source>
        <strain evidence="14 15">KCTC 52183</strain>
    </source>
</reference>
<feature type="domain" description="PAC" evidence="13">
    <location>
        <begin position="86"/>
        <end position="138"/>
    </location>
</feature>
<keyword evidence="10" id="KW-0418">Kinase</keyword>
<accession>A0A4R0PDU0</accession>
<dbReference type="InterPro" id="IPR035965">
    <property type="entry name" value="PAS-like_dom_sf"/>
</dbReference>
<comment type="catalytic activity">
    <reaction evidence="1">
        <text>ATP + protein L-histidine = ADP + protein N-phospho-L-histidine.</text>
        <dbReference type="EC" id="2.7.13.3"/>
    </reaction>
</comment>
<dbReference type="SMART" id="SM00911">
    <property type="entry name" value="HWE_HK"/>
    <property type="match status" value="1"/>
</dbReference>
<dbReference type="PANTHER" id="PTHR41523">
    <property type="entry name" value="TWO-COMPONENT SYSTEM SENSOR PROTEIN"/>
    <property type="match status" value="1"/>
</dbReference>
<evidence type="ECO:0000256" key="8">
    <source>
        <dbReference type="ARBA" id="ARBA00022737"/>
    </source>
</evidence>
<evidence type="ECO:0000313" key="15">
    <source>
        <dbReference type="Proteomes" id="UP000291301"/>
    </source>
</evidence>
<evidence type="ECO:0000259" key="13">
    <source>
        <dbReference type="PROSITE" id="PS50113"/>
    </source>
</evidence>
<dbReference type="Gene3D" id="2.10.70.100">
    <property type="match status" value="1"/>
</dbReference>
<keyword evidence="8" id="KW-0677">Repeat</keyword>
<proteinExistence type="predicted"/>
<dbReference type="Pfam" id="PF08447">
    <property type="entry name" value="PAS_3"/>
    <property type="match status" value="1"/>
</dbReference>
<dbReference type="Gene3D" id="3.30.565.10">
    <property type="entry name" value="Histidine kinase-like ATPase, C-terminal domain"/>
    <property type="match status" value="1"/>
</dbReference>
<evidence type="ECO:0000256" key="4">
    <source>
        <dbReference type="ARBA" id="ARBA00022553"/>
    </source>
</evidence>
<keyword evidence="6" id="KW-0288">FMN</keyword>
<dbReference type="CDD" id="cd00130">
    <property type="entry name" value="PAS"/>
    <property type="match status" value="1"/>
</dbReference>
<comment type="caution">
    <text evidence="14">The sequence shown here is derived from an EMBL/GenBank/DDBJ whole genome shotgun (WGS) entry which is preliminary data.</text>
</comment>
<name>A0A4R0PDU0_9HYPH</name>
<keyword evidence="12" id="KW-0843">Virulence</keyword>
<keyword evidence="9" id="KW-0547">Nucleotide-binding</keyword>
<sequence length="324" mass="36387">MMEHVLTPENLAEHLRMVVATGKIGVWDLDLTTGHAWRNARHDEIFGYEEQLPEWTYDQFLEHVVEADRERVDGLNKAAMEAGEPWSFECRIDTSTGERRWIFAHGEPLQDHSGATIKFIGHVIDITKTKEAEEQLRLVTDELNHRVSNFANMLLSIIKLSAKGSPAVEEFAATLADRIKVLARNQVIRPDEQSAGVTAARIIEAEISPFVTGEDRFVADFDEDILLRERMAQNFSLVVHELLTNACKYGALSSSQGMVAITLKRTENPRRARFRWTETGGPEVTESGMPGFGTKLIRTVLGGAVDIDYCKTGFRCEFLVDVLA</sequence>
<dbReference type="Proteomes" id="UP000291301">
    <property type="component" value="Unassembled WGS sequence"/>
</dbReference>
<evidence type="ECO:0000313" key="14">
    <source>
        <dbReference type="EMBL" id="TCD15947.1"/>
    </source>
</evidence>
<dbReference type="AlphaFoldDB" id="A0A4R0PDU0"/>
<dbReference type="Gene3D" id="3.30.450.20">
    <property type="entry name" value="PAS domain"/>
    <property type="match status" value="1"/>
</dbReference>
<dbReference type="Pfam" id="PF07536">
    <property type="entry name" value="HWE_HK"/>
    <property type="match status" value="1"/>
</dbReference>
<gene>
    <name evidence="14" type="ORF">E0D97_00450</name>
</gene>
<dbReference type="SUPFAM" id="SSF55874">
    <property type="entry name" value="ATPase domain of HSP90 chaperone/DNA topoisomerase II/histidine kinase"/>
    <property type="match status" value="1"/>
</dbReference>
<organism evidence="14 15">
    <name type="scientific">Oricola cellulosilytica</name>
    <dbReference type="NCBI Taxonomy" id="1429082"/>
    <lineage>
        <taxon>Bacteria</taxon>
        <taxon>Pseudomonadati</taxon>
        <taxon>Pseudomonadota</taxon>
        <taxon>Alphaproteobacteria</taxon>
        <taxon>Hyphomicrobiales</taxon>
        <taxon>Ahrensiaceae</taxon>
        <taxon>Oricola</taxon>
    </lineage>
</organism>
<evidence type="ECO:0000256" key="12">
    <source>
        <dbReference type="ARBA" id="ARBA00023026"/>
    </source>
</evidence>
<evidence type="ECO:0000256" key="6">
    <source>
        <dbReference type="ARBA" id="ARBA00022643"/>
    </source>
</evidence>
<dbReference type="EMBL" id="SJST01000001">
    <property type="protein sequence ID" value="TCD15947.1"/>
    <property type="molecule type" value="Genomic_DNA"/>
</dbReference>
<evidence type="ECO:0000256" key="10">
    <source>
        <dbReference type="ARBA" id="ARBA00022777"/>
    </source>
</evidence>
<dbReference type="PROSITE" id="PS50113">
    <property type="entry name" value="PAC"/>
    <property type="match status" value="1"/>
</dbReference>